<keyword evidence="3" id="KW-1185">Reference proteome</keyword>
<keyword evidence="2" id="KW-0695">RNA-directed DNA polymerase</keyword>
<feature type="region of interest" description="Disordered" evidence="1">
    <location>
        <begin position="65"/>
        <end position="92"/>
    </location>
</feature>
<dbReference type="AlphaFoldDB" id="A0A2P6S947"/>
<sequence>MASNLVFHARTKHIELDYHYVREKVALGSHHVCFIPSIDQPADLLTKPLHKSRHLLFSGKLVRPEQPSLRGDVSETKSSPKLQPYDSPPLNT</sequence>
<evidence type="ECO:0000256" key="1">
    <source>
        <dbReference type="SAM" id="MobiDB-lite"/>
    </source>
</evidence>
<gene>
    <name evidence="2" type="ORF">RchiOBHm_Chr1g0322161</name>
</gene>
<evidence type="ECO:0000313" key="3">
    <source>
        <dbReference type="Proteomes" id="UP000238479"/>
    </source>
</evidence>
<organism evidence="2 3">
    <name type="scientific">Rosa chinensis</name>
    <name type="common">China rose</name>
    <dbReference type="NCBI Taxonomy" id="74649"/>
    <lineage>
        <taxon>Eukaryota</taxon>
        <taxon>Viridiplantae</taxon>
        <taxon>Streptophyta</taxon>
        <taxon>Embryophyta</taxon>
        <taxon>Tracheophyta</taxon>
        <taxon>Spermatophyta</taxon>
        <taxon>Magnoliopsida</taxon>
        <taxon>eudicotyledons</taxon>
        <taxon>Gunneridae</taxon>
        <taxon>Pentapetalae</taxon>
        <taxon>rosids</taxon>
        <taxon>fabids</taxon>
        <taxon>Rosales</taxon>
        <taxon>Rosaceae</taxon>
        <taxon>Rosoideae</taxon>
        <taxon>Rosoideae incertae sedis</taxon>
        <taxon>Rosa</taxon>
    </lineage>
</organism>
<proteinExistence type="predicted"/>
<dbReference type="EC" id="2.7.7.49" evidence="2"/>
<keyword evidence="2" id="KW-0548">Nucleotidyltransferase</keyword>
<comment type="caution">
    <text evidence="2">The sequence shown here is derived from an EMBL/GenBank/DDBJ whole genome shotgun (WGS) entry which is preliminary data.</text>
</comment>
<protein>
    <submittedName>
        <fullName evidence="2">Putative RNA-directed DNA polymerase</fullName>
        <ecNumber evidence="2">2.7.7.49</ecNumber>
    </submittedName>
</protein>
<name>A0A2P6S947_ROSCH</name>
<evidence type="ECO:0000313" key="2">
    <source>
        <dbReference type="EMBL" id="PRQ55218.1"/>
    </source>
</evidence>
<reference evidence="2 3" key="1">
    <citation type="journal article" date="2018" name="Nat. Genet.">
        <title>The Rosa genome provides new insights in the design of modern roses.</title>
        <authorList>
            <person name="Bendahmane M."/>
        </authorList>
    </citation>
    <scope>NUCLEOTIDE SEQUENCE [LARGE SCALE GENOMIC DNA]</scope>
    <source>
        <strain evidence="3">cv. Old Blush</strain>
    </source>
</reference>
<keyword evidence="2" id="KW-0808">Transferase</keyword>
<dbReference type="Gramene" id="PRQ55218">
    <property type="protein sequence ID" value="PRQ55218"/>
    <property type="gene ID" value="RchiOBHm_Chr1g0322161"/>
</dbReference>
<dbReference type="CDD" id="cd09272">
    <property type="entry name" value="RNase_HI_RT_Ty1"/>
    <property type="match status" value="1"/>
</dbReference>
<accession>A0A2P6S947</accession>
<dbReference type="GO" id="GO:0003964">
    <property type="term" value="F:RNA-directed DNA polymerase activity"/>
    <property type="evidence" value="ECO:0007669"/>
    <property type="project" value="UniProtKB-KW"/>
</dbReference>
<dbReference type="Proteomes" id="UP000238479">
    <property type="component" value="Chromosome 1"/>
</dbReference>
<dbReference type="EMBL" id="PDCK01000039">
    <property type="protein sequence ID" value="PRQ55218.1"/>
    <property type="molecule type" value="Genomic_DNA"/>
</dbReference>